<feature type="compositionally biased region" description="Low complexity" evidence="4">
    <location>
        <begin position="162"/>
        <end position="179"/>
    </location>
</feature>
<dbReference type="PANTHER" id="PTHR45781:SF1">
    <property type="entry name" value="HMG BOX DOMAIN-CONTAINING PROTEIN"/>
    <property type="match status" value="1"/>
</dbReference>
<accession>A0A8D8V258</accession>
<evidence type="ECO:0000256" key="3">
    <source>
        <dbReference type="ARBA" id="ARBA00023242"/>
    </source>
</evidence>
<evidence type="ECO:0000256" key="2">
    <source>
        <dbReference type="ARBA" id="ARBA00023125"/>
    </source>
</evidence>
<name>A0A8D8V258_9HEMI</name>
<dbReference type="GO" id="GO:0031490">
    <property type="term" value="F:chromatin DNA binding"/>
    <property type="evidence" value="ECO:0007669"/>
    <property type="project" value="TreeGrafter"/>
</dbReference>
<sequence length="412" mass="45186">MDYTNNFNAGSFQNIYNPQVESQHNETKDYPAMDQQQQNQNFNALVYQQPNAFNTIENNNLYSDLDSIDETPLVDNNITGMELYDTDPLDNSMINQDQNLFQPTPNMQPNMFGGYDEPKLAHFNTNIVMQDPMNSLHGGMIETSSAPTSVQAPSNVIHQTSVQSHVIQQPQQVQSHSNVIQPNPNSSQGLHSSANSSQTPHIDPIPARSFYQNSYNPAPPAGQTYTPVVPASNQAVNKPEDTLPVATNNIQETTNVANAQGSAANANVTNTQGTANGNAVNVPATTEHMDDEQEVASVAEDGAETNGHDPLEDATTEQPTTNGVTQEGGEKEDEEKKEETKEELEKCVREGCENVAVVNTEWEDEYCSNECCIKHCTSVFNAWVQENLKASTGGVQNAGNTMMWAMRSEEPI</sequence>
<keyword evidence="2" id="KW-0238">DNA-binding</keyword>
<dbReference type="GO" id="GO:0005634">
    <property type="term" value="C:nucleus"/>
    <property type="evidence" value="ECO:0007669"/>
    <property type="project" value="UniProtKB-SubCell"/>
</dbReference>
<evidence type="ECO:0000313" key="5">
    <source>
        <dbReference type="EMBL" id="CAG6715380.1"/>
    </source>
</evidence>
<dbReference type="EMBL" id="HBUF01353091">
    <property type="protein sequence ID" value="CAG6715380.1"/>
    <property type="molecule type" value="Transcribed_RNA"/>
</dbReference>
<dbReference type="GO" id="GO:0006357">
    <property type="term" value="P:regulation of transcription by RNA polymerase II"/>
    <property type="evidence" value="ECO:0007669"/>
    <property type="project" value="TreeGrafter"/>
</dbReference>
<reference evidence="5" key="1">
    <citation type="submission" date="2021-05" db="EMBL/GenBank/DDBJ databases">
        <authorList>
            <person name="Alioto T."/>
            <person name="Alioto T."/>
            <person name="Gomez Garrido J."/>
        </authorList>
    </citation>
    <scope>NUCLEOTIDE SEQUENCE</scope>
</reference>
<dbReference type="AlphaFoldDB" id="A0A8D8V258"/>
<keyword evidence="3" id="KW-0539">Nucleus</keyword>
<dbReference type="InterPro" id="IPR051365">
    <property type="entry name" value="TOX_HMG-box_domain"/>
</dbReference>
<feature type="region of interest" description="Disordered" evidence="4">
    <location>
        <begin position="162"/>
        <end position="228"/>
    </location>
</feature>
<evidence type="ECO:0000256" key="1">
    <source>
        <dbReference type="ARBA" id="ARBA00004123"/>
    </source>
</evidence>
<proteinExistence type="predicted"/>
<organism evidence="5">
    <name type="scientific">Cacopsylla melanoneura</name>
    <dbReference type="NCBI Taxonomy" id="428564"/>
    <lineage>
        <taxon>Eukaryota</taxon>
        <taxon>Metazoa</taxon>
        <taxon>Ecdysozoa</taxon>
        <taxon>Arthropoda</taxon>
        <taxon>Hexapoda</taxon>
        <taxon>Insecta</taxon>
        <taxon>Pterygota</taxon>
        <taxon>Neoptera</taxon>
        <taxon>Paraneoptera</taxon>
        <taxon>Hemiptera</taxon>
        <taxon>Sternorrhyncha</taxon>
        <taxon>Psylloidea</taxon>
        <taxon>Psyllidae</taxon>
        <taxon>Psyllinae</taxon>
        <taxon>Cacopsylla</taxon>
    </lineage>
</organism>
<evidence type="ECO:0000256" key="4">
    <source>
        <dbReference type="SAM" id="MobiDB-lite"/>
    </source>
</evidence>
<feature type="compositionally biased region" description="Polar residues" evidence="4">
    <location>
        <begin position="180"/>
        <end position="200"/>
    </location>
</feature>
<feature type="compositionally biased region" description="Polar residues" evidence="4">
    <location>
        <begin position="316"/>
        <end position="325"/>
    </location>
</feature>
<feature type="region of interest" description="Disordered" evidence="4">
    <location>
        <begin position="291"/>
        <end position="339"/>
    </location>
</feature>
<protein>
    <submittedName>
        <fullName evidence="5">TOX high mobility group box family member 4</fullName>
    </submittedName>
</protein>
<dbReference type="PANTHER" id="PTHR45781">
    <property type="entry name" value="AGAP000281-PA"/>
    <property type="match status" value="1"/>
</dbReference>
<comment type="subcellular location">
    <subcellularLocation>
        <location evidence="1">Nucleus</location>
    </subcellularLocation>
</comment>